<gene>
    <name evidence="5" type="ORF">HF857_12075</name>
</gene>
<evidence type="ECO:0000256" key="1">
    <source>
        <dbReference type="ARBA" id="ARBA00023015"/>
    </source>
</evidence>
<evidence type="ECO:0000256" key="3">
    <source>
        <dbReference type="ARBA" id="ARBA00023163"/>
    </source>
</evidence>
<dbReference type="RefSeq" id="WP_025189331.1">
    <property type="nucleotide sequence ID" value="NZ_JABAFV010000045.1"/>
</dbReference>
<name>A0A7X9RMV4_9ENTE</name>
<accession>A0A7X9RMV4</accession>
<dbReference type="Pfam" id="PF07702">
    <property type="entry name" value="UTRA"/>
    <property type="match status" value="1"/>
</dbReference>
<dbReference type="InterPro" id="IPR036390">
    <property type="entry name" value="WH_DNA-bd_sf"/>
</dbReference>
<reference evidence="5 6" key="1">
    <citation type="submission" date="2020-04" db="EMBL/GenBank/DDBJ databases">
        <authorList>
            <person name="Hitch T.C.A."/>
            <person name="Wylensek D."/>
            <person name="Clavel T."/>
        </authorList>
    </citation>
    <scope>NUCLEOTIDE SEQUENCE [LARGE SCALE GENOMIC DNA]</scope>
    <source>
        <strain evidence="5 6">WCA-380-WT-3C</strain>
    </source>
</reference>
<dbReference type="Proteomes" id="UP000588071">
    <property type="component" value="Unassembled WGS sequence"/>
</dbReference>
<dbReference type="SUPFAM" id="SSF64288">
    <property type="entry name" value="Chorismate lyase-like"/>
    <property type="match status" value="1"/>
</dbReference>
<dbReference type="CDD" id="cd07377">
    <property type="entry name" value="WHTH_GntR"/>
    <property type="match status" value="1"/>
</dbReference>
<dbReference type="InterPro" id="IPR050679">
    <property type="entry name" value="Bact_HTH_transcr_reg"/>
</dbReference>
<dbReference type="Gene3D" id="3.40.1410.10">
    <property type="entry name" value="Chorismate lyase-like"/>
    <property type="match status" value="1"/>
</dbReference>
<keyword evidence="3" id="KW-0804">Transcription</keyword>
<dbReference type="GO" id="GO:0045892">
    <property type="term" value="P:negative regulation of DNA-templated transcription"/>
    <property type="evidence" value="ECO:0007669"/>
    <property type="project" value="TreeGrafter"/>
</dbReference>
<evidence type="ECO:0000259" key="4">
    <source>
        <dbReference type="PROSITE" id="PS50949"/>
    </source>
</evidence>
<dbReference type="InterPro" id="IPR000524">
    <property type="entry name" value="Tscrpt_reg_HTH_GntR"/>
</dbReference>
<dbReference type="AlphaFoldDB" id="A0A7X9RMV4"/>
<dbReference type="InterPro" id="IPR011663">
    <property type="entry name" value="UTRA"/>
</dbReference>
<dbReference type="SUPFAM" id="SSF46785">
    <property type="entry name" value="Winged helix' DNA-binding domain"/>
    <property type="match status" value="1"/>
</dbReference>
<dbReference type="PANTHER" id="PTHR44846:SF17">
    <property type="entry name" value="GNTR-FAMILY TRANSCRIPTIONAL REGULATOR"/>
    <property type="match status" value="1"/>
</dbReference>
<evidence type="ECO:0000256" key="2">
    <source>
        <dbReference type="ARBA" id="ARBA00023125"/>
    </source>
</evidence>
<dbReference type="GO" id="GO:0003677">
    <property type="term" value="F:DNA binding"/>
    <property type="evidence" value="ECO:0007669"/>
    <property type="project" value="UniProtKB-KW"/>
</dbReference>
<organism evidence="5 6">
    <name type="scientific">Enterococcus cecorum</name>
    <dbReference type="NCBI Taxonomy" id="44008"/>
    <lineage>
        <taxon>Bacteria</taxon>
        <taxon>Bacillati</taxon>
        <taxon>Bacillota</taxon>
        <taxon>Bacilli</taxon>
        <taxon>Lactobacillales</taxon>
        <taxon>Enterococcaceae</taxon>
        <taxon>Enterococcus</taxon>
    </lineage>
</organism>
<feature type="domain" description="HTH gntR-type" evidence="4">
    <location>
        <begin position="3"/>
        <end position="71"/>
    </location>
</feature>
<dbReference type="GO" id="GO:0003700">
    <property type="term" value="F:DNA-binding transcription factor activity"/>
    <property type="evidence" value="ECO:0007669"/>
    <property type="project" value="InterPro"/>
</dbReference>
<dbReference type="EMBL" id="JABAFV010000045">
    <property type="protein sequence ID" value="NME50894.1"/>
    <property type="molecule type" value="Genomic_DNA"/>
</dbReference>
<dbReference type="SMART" id="SM00866">
    <property type="entry name" value="UTRA"/>
    <property type="match status" value="1"/>
</dbReference>
<keyword evidence="1" id="KW-0805">Transcription regulation</keyword>
<proteinExistence type="predicted"/>
<dbReference type="PANTHER" id="PTHR44846">
    <property type="entry name" value="MANNOSYL-D-GLYCERATE TRANSPORT/METABOLISM SYSTEM REPRESSOR MNGR-RELATED"/>
    <property type="match status" value="1"/>
</dbReference>
<dbReference type="InterPro" id="IPR036388">
    <property type="entry name" value="WH-like_DNA-bd_sf"/>
</dbReference>
<keyword evidence="2" id="KW-0238">DNA-binding</keyword>
<evidence type="ECO:0000313" key="6">
    <source>
        <dbReference type="Proteomes" id="UP000588071"/>
    </source>
</evidence>
<dbReference type="InterPro" id="IPR028978">
    <property type="entry name" value="Chorismate_lyase_/UTRA_dom_sf"/>
</dbReference>
<evidence type="ECO:0000313" key="5">
    <source>
        <dbReference type="EMBL" id="NME50894.1"/>
    </source>
</evidence>
<dbReference type="Gene3D" id="1.10.10.10">
    <property type="entry name" value="Winged helix-like DNA-binding domain superfamily/Winged helix DNA-binding domain"/>
    <property type="match status" value="1"/>
</dbReference>
<comment type="caution">
    <text evidence="5">The sequence shown here is derived from an EMBL/GenBank/DDBJ whole genome shotgun (WGS) entry which is preliminary data.</text>
</comment>
<sequence length="235" mass="28038">MIKPKYLEIKNELKQQIVTGKFHNGDRFYSESEIINKYNVSSITAIRALKELVQEGYIVRYQGIGTFVSRARKEKIVKFSDIEIFSFNNDKVHVLSITRENKKQILDVLKLTTDSYYYRIERIREADKIPYIYHKSYLPEQYVNPNYPDIDYYNSIYKRLKLDYDVDLNEESFIETNEILFPAPKNICKQLKINETEPVVFQTKLTSLSENNKPIEYVESHKKWNFYKIQLLSNN</sequence>
<dbReference type="SMART" id="SM00345">
    <property type="entry name" value="HTH_GNTR"/>
    <property type="match status" value="1"/>
</dbReference>
<dbReference type="PROSITE" id="PS50949">
    <property type="entry name" value="HTH_GNTR"/>
    <property type="match status" value="1"/>
</dbReference>
<dbReference type="Pfam" id="PF00392">
    <property type="entry name" value="GntR"/>
    <property type="match status" value="1"/>
</dbReference>
<protein>
    <submittedName>
        <fullName evidence="5">GntR family transcriptional regulator</fullName>
    </submittedName>
</protein>